<dbReference type="Gene3D" id="2.40.50.230">
    <property type="entry name" value="Gp5 N-terminal domain"/>
    <property type="match status" value="1"/>
</dbReference>
<reference evidence="3 4" key="1">
    <citation type="submission" date="2019-10" db="EMBL/GenBank/DDBJ databases">
        <title>Characterization of a new Citrobacter species.</title>
        <authorList>
            <person name="Goncalves Ribeiro T."/>
            <person name="Izdebski R."/>
            <person name="Urbanowicz P."/>
            <person name="Carmeli Y."/>
            <person name="Gniadkowski M."/>
            <person name="Peixe L."/>
        </authorList>
    </citation>
    <scope>NUCLEOTIDE SEQUENCE [LARGE SCALE GENOMIC DNA]</scope>
    <source>
        <strain evidence="3 4">NMI7905_11</strain>
    </source>
</reference>
<dbReference type="EMBL" id="WHIY01000013">
    <property type="protein sequence ID" value="MPQ52932.1"/>
    <property type="molecule type" value="Genomic_DNA"/>
</dbReference>
<dbReference type="Gene3D" id="6.20.150.10">
    <property type="match status" value="1"/>
</dbReference>
<organism evidence="3 4">
    <name type="scientific">Citrobacter telavivensis</name>
    <dbReference type="NCBI Taxonomy" id="2653932"/>
    <lineage>
        <taxon>Bacteria</taxon>
        <taxon>Pseudomonadati</taxon>
        <taxon>Pseudomonadota</taxon>
        <taxon>Gammaproteobacteria</taxon>
        <taxon>Enterobacterales</taxon>
        <taxon>Enterobacteriaceae</taxon>
        <taxon>Citrobacter</taxon>
    </lineage>
</organism>
<sequence length="211" mass="22116">MNLNELYRLICNLVRIGTVTDVDLAAEPPVARVSTGENTTDWIRWAALRAGTAVTWWAPTPGEQVLLFAPCGDLENAVIMGSLYSDSVKPPDNGETSNVTLYPDGAKVLYDPETGALAATGIKSATVEASDSIAATAPKMTCTATTSITLDTPEVICSKKLSCSTFEMKQGGKMTGNVEHSGGSFTSNGVVVHTHKHGGVERGGSQTDGPQ</sequence>
<dbReference type="InterPro" id="IPR040629">
    <property type="entry name" value="Phage_spike"/>
</dbReference>
<dbReference type="InterPro" id="IPR006531">
    <property type="entry name" value="Gp5/Vgr_OB"/>
</dbReference>
<dbReference type="AlphaFoldDB" id="A0A6L5EBU6"/>
<dbReference type="InterPro" id="IPR044033">
    <property type="entry name" value="GpV-like_apex"/>
</dbReference>
<evidence type="ECO:0000313" key="3">
    <source>
        <dbReference type="EMBL" id="MPQ52932.1"/>
    </source>
</evidence>
<name>A0A6L5EBU6_9ENTR</name>
<evidence type="ECO:0000259" key="2">
    <source>
        <dbReference type="Pfam" id="PF18715"/>
    </source>
</evidence>
<dbReference type="RefSeq" id="WP_152401180.1">
    <property type="nucleotide sequence ID" value="NZ_WHIY01000013.1"/>
</dbReference>
<proteinExistence type="predicted"/>
<dbReference type="Pfam" id="PF18946">
    <property type="entry name" value="Apex"/>
    <property type="match status" value="1"/>
</dbReference>
<dbReference type="InterPro" id="IPR037026">
    <property type="entry name" value="Vgr_OB-fold_dom_sf"/>
</dbReference>
<feature type="domain" description="Gp5/Type VI secretion system Vgr protein OB-fold" evidence="1">
    <location>
        <begin position="15"/>
        <end position="84"/>
    </location>
</feature>
<dbReference type="Proteomes" id="UP000475079">
    <property type="component" value="Unassembled WGS sequence"/>
</dbReference>
<feature type="domain" description="Phage spike trimer" evidence="2">
    <location>
        <begin position="136"/>
        <end position="188"/>
    </location>
</feature>
<dbReference type="NCBIfam" id="TIGR01644">
    <property type="entry name" value="phage_P2_V"/>
    <property type="match status" value="1"/>
</dbReference>
<evidence type="ECO:0000259" key="1">
    <source>
        <dbReference type="Pfam" id="PF04717"/>
    </source>
</evidence>
<dbReference type="Pfam" id="PF18715">
    <property type="entry name" value="Phage_spike"/>
    <property type="match status" value="1"/>
</dbReference>
<accession>A0A6L5EBU6</accession>
<dbReference type="Pfam" id="PF04717">
    <property type="entry name" value="Phage_base_V"/>
    <property type="match status" value="1"/>
</dbReference>
<gene>
    <name evidence="3" type="ORF">GBB84_18705</name>
</gene>
<comment type="caution">
    <text evidence="3">The sequence shown here is derived from an EMBL/GenBank/DDBJ whole genome shotgun (WGS) entry which is preliminary data.</text>
</comment>
<keyword evidence="4" id="KW-1185">Reference proteome</keyword>
<dbReference type="InterPro" id="IPR013046">
    <property type="entry name" value="GpV/Gp45"/>
</dbReference>
<evidence type="ECO:0000313" key="4">
    <source>
        <dbReference type="Proteomes" id="UP000475079"/>
    </source>
</evidence>
<protein>
    <submittedName>
        <fullName evidence="3">Phage baseplate assembly protein V</fullName>
    </submittedName>
</protein>